<organism evidence="2 3">
    <name type="scientific">Streptomyces hazeniae</name>
    <dbReference type="NCBI Taxonomy" id="3075538"/>
    <lineage>
        <taxon>Bacteria</taxon>
        <taxon>Bacillati</taxon>
        <taxon>Actinomycetota</taxon>
        <taxon>Actinomycetes</taxon>
        <taxon>Kitasatosporales</taxon>
        <taxon>Streptomycetaceae</taxon>
        <taxon>Streptomyces</taxon>
    </lineage>
</organism>
<evidence type="ECO:0000256" key="1">
    <source>
        <dbReference type="SAM" id="Phobius"/>
    </source>
</evidence>
<protein>
    <submittedName>
        <fullName evidence="2">AbrB family transcriptional regulator</fullName>
    </submittedName>
</protein>
<dbReference type="Proteomes" id="UP001183414">
    <property type="component" value="Unassembled WGS sequence"/>
</dbReference>
<reference evidence="3" key="1">
    <citation type="submission" date="2023-07" db="EMBL/GenBank/DDBJ databases">
        <title>30 novel species of actinomycetes from the DSMZ collection.</title>
        <authorList>
            <person name="Nouioui I."/>
        </authorList>
    </citation>
    <scope>NUCLEOTIDE SEQUENCE [LARGE SCALE GENOMIC DNA]</scope>
    <source>
        <strain evidence="3">DSM 42041</strain>
    </source>
</reference>
<dbReference type="Pfam" id="PF05145">
    <property type="entry name" value="AbrB"/>
    <property type="match status" value="1"/>
</dbReference>
<comment type="caution">
    <text evidence="2">The sequence shown here is derived from an EMBL/GenBank/DDBJ whole genome shotgun (WGS) entry which is preliminary data.</text>
</comment>
<keyword evidence="3" id="KW-1185">Reference proteome</keyword>
<proteinExistence type="predicted"/>
<evidence type="ECO:0000313" key="3">
    <source>
        <dbReference type="Proteomes" id="UP001183414"/>
    </source>
</evidence>
<dbReference type="PANTHER" id="PTHR38457:SF1">
    <property type="entry name" value="REGULATOR ABRB-RELATED"/>
    <property type="match status" value="1"/>
</dbReference>
<evidence type="ECO:0000313" key="2">
    <source>
        <dbReference type="EMBL" id="MDT0378176.1"/>
    </source>
</evidence>
<dbReference type="NCBIfam" id="TIGR03082">
    <property type="entry name" value="Gneg_AbrB_dup"/>
    <property type="match status" value="1"/>
</dbReference>
<accession>A0ABU2NMH2</accession>
<gene>
    <name evidence="2" type="ORF">RM572_05215</name>
</gene>
<keyword evidence="1" id="KW-1133">Transmembrane helix</keyword>
<sequence>MTQKQGWLPDAGRIARVLAGALAGALLFTVLRVPAGTVVGSVVGSALVNRWRPAAFDHRLPVRALRTVGMVLLGCVAGARLDAETLRILAGLALPLLGGVALLLLLEMLLAALLIVRHGVDPVTAVLAFAPGGLSEISLTAQDMGARMSLVLAVHMARVLAVVLLVLPLLVAWAGAS</sequence>
<feature type="transmembrane region" description="Helical" evidence="1">
    <location>
        <begin position="64"/>
        <end position="81"/>
    </location>
</feature>
<dbReference type="EMBL" id="JAVREQ010000002">
    <property type="protein sequence ID" value="MDT0378176.1"/>
    <property type="molecule type" value="Genomic_DNA"/>
</dbReference>
<dbReference type="PANTHER" id="PTHR38457">
    <property type="entry name" value="REGULATOR ABRB-RELATED"/>
    <property type="match status" value="1"/>
</dbReference>
<keyword evidence="1" id="KW-0472">Membrane</keyword>
<name>A0ABU2NMH2_9ACTN</name>
<keyword evidence="1" id="KW-0812">Transmembrane</keyword>
<dbReference type="RefSeq" id="WP_311672069.1">
    <property type="nucleotide sequence ID" value="NZ_JAVREQ010000002.1"/>
</dbReference>
<dbReference type="InterPro" id="IPR007820">
    <property type="entry name" value="AbrB_fam"/>
</dbReference>
<dbReference type="InterPro" id="IPR017516">
    <property type="entry name" value="AbrB_dup"/>
</dbReference>
<feature type="transmembrane region" description="Helical" evidence="1">
    <location>
        <begin position="88"/>
        <end position="116"/>
    </location>
</feature>
<feature type="transmembrane region" description="Helical" evidence="1">
    <location>
        <begin position="151"/>
        <end position="176"/>
    </location>
</feature>